<sequence>MREWFGDLEMIAVGGFSLLTGFMNEVDYKIYLNFCFMVLCFSVIPDWHHG</sequence>
<evidence type="ECO:0000313" key="2">
    <source>
        <dbReference type="Proteomes" id="UP000299367"/>
    </source>
</evidence>
<dbReference type="Proteomes" id="UP000299367">
    <property type="component" value="Unassembled WGS sequence"/>
</dbReference>
<comment type="caution">
    <text evidence="1">The sequence shown here is derived from an EMBL/GenBank/DDBJ whole genome shotgun (WGS) entry which is preliminary data.</text>
</comment>
<proteinExistence type="predicted"/>
<accession>A0A480A710</accession>
<dbReference type="Gene3D" id="3.10.400.10">
    <property type="entry name" value="Sulfate adenylyltransferase"/>
    <property type="match status" value="1"/>
</dbReference>
<gene>
    <name evidence="1" type="ORF">NIES80_05140</name>
</gene>
<organism evidence="1 2">
    <name type="scientific">Dolichospermum planctonicum</name>
    <dbReference type="NCBI Taxonomy" id="136072"/>
    <lineage>
        <taxon>Bacteria</taxon>
        <taxon>Bacillati</taxon>
        <taxon>Cyanobacteriota</taxon>
        <taxon>Cyanophyceae</taxon>
        <taxon>Nostocales</taxon>
        <taxon>Aphanizomenonaceae</taxon>
        <taxon>Dolichospermum</taxon>
    </lineage>
</organism>
<reference evidence="2" key="1">
    <citation type="submission" date="2019-02" db="EMBL/GenBank/DDBJ databases">
        <title>Draft genome sequence of Dolichospermum planctonicum NIES-80.</title>
        <authorList>
            <person name="Yamaguchi H."/>
            <person name="Suzuki S."/>
            <person name="Kawachi M."/>
        </authorList>
    </citation>
    <scope>NUCLEOTIDE SEQUENCE [LARGE SCALE GENOMIC DNA]</scope>
    <source>
        <strain evidence="2">NIES-80</strain>
    </source>
</reference>
<dbReference type="EMBL" id="BJCF01000003">
    <property type="protein sequence ID" value="GCL40825.1"/>
    <property type="molecule type" value="Genomic_DNA"/>
</dbReference>
<dbReference type="InterPro" id="IPR015947">
    <property type="entry name" value="PUA-like_sf"/>
</dbReference>
<dbReference type="SUPFAM" id="SSF88697">
    <property type="entry name" value="PUA domain-like"/>
    <property type="match status" value="1"/>
</dbReference>
<name>A0A480A710_9CYAN</name>
<evidence type="ECO:0000313" key="1">
    <source>
        <dbReference type="EMBL" id="GCL40825.1"/>
    </source>
</evidence>
<protein>
    <submittedName>
        <fullName evidence="1">Uncharacterized protein</fullName>
    </submittedName>
</protein>
<dbReference type="AlphaFoldDB" id="A0A480A710"/>